<evidence type="ECO:0000256" key="1">
    <source>
        <dbReference type="SAM" id="MobiDB-lite"/>
    </source>
</evidence>
<organism evidence="2 3">
    <name type="scientific">Potamilus streckersoni</name>
    <dbReference type="NCBI Taxonomy" id="2493646"/>
    <lineage>
        <taxon>Eukaryota</taxon>
        <taxon>Metazoa</taxon>
        <taxon>Spiralia</taxon>
        <taxon>Lophotrochozoa</taxon>
        <taxon>Mollusca</taxon>
        <taxon>Bivalvia</taxon>
        <taxon>Autobranchia</taxon>
        <taxon>Heteroconchia</taxon>
        <taxon>Palaeoheterodonta</taxon>
        <taxon>Unionida</taxon>
        <taxon>Unionoidea</taxon>
        <taxon>Unionidae</taxon>
        <taxon>Ambleminae</taxon>
        <taxon>Lampsilini</taxon>
        <taxon>Potamilus</taxon>
    </lineage>
</organism>
<dbReference type="EMBL" id="JAEAOA010000127">
    <property type="protein sequence ID" value="KAK3586654.1"/>
    <property type="molecule type" value="Genomic_DNA"/>
</dbReference>
<gene>
    <name evidence="2" type="ORF">CHS0354_001261</name>
</gene>
<feature type="compositionally biased region" description="Basic and acidic residues" evidence="1">
    <location>
        <begin position="7"/>
        <end position="16"/>
    </location>
</feature>
<accession>A0AAE0S7N7</accession>
<name>A0AAE0S7N7_9BIVA</name>
<sequence>MDPTTPLDRKTIKSDKGMAPTITPGRKKKKQALRVGAIPHPGKKKKKKNKEGHHPLPGPEGHHPLPGTIRKWTHP</sequence>
<evidence type="ECO:0000313" key="2">
    <source>
        <dbReference type="EMBL" id="KAK3586654.1"/>
    </source>
</evidence>
<comment type="caution">
    <text evidence="2">The sequence shown here is derived from an EMBL/GenBank/DDBJ whole genome shotgun (WGS) entry which is preliminary data.</text>
</comment>
<evidence type="ECO:0000313" key="3">
    <source>
        <dbReference type="Proteomes" id="UP001195483"/>
    </source>
</evidence>
<feature type="non-terminal residue" evidence="2">
    <location>
        <position position="75"/>
    </location>
</feature>
<protein>
    <submittedName>
        <fullName evidence="2">Uncharacterized protein</fullName>
    </submittedName>
</protein>
<feature type="region of interest" description="Disordered" evidence="1">
    <location>
        <begin position="1"/>
        <end position="75"/>
    </location>
</feature>
<reference evidence="2" key="3">
    <citation type="submission" date="2023-05" db="EMBL/GenBank/DDBJ databases">
        <authorList>
            <person name="Smith C.H."/>
        </authorList>
    </citation>
    <scope>NUCLEOTIDE SEQUENCE</scope>
    <source>
        <strain evidence="2">CHS0354</strain>
        <tissue evidence="2">Mantle</tissue>
    </source>
</reference>
<reference evidence="2" key="1">
    <citation type="journal article" date="2021" name="Genome Biol. Evol.">
        <title>A High-Quality Reference Genome for a Parasitic Bivalve with Doubly Uniparental Inheritance (Bivalvia: Unionida).</title>
        <authorList>
            <person name="Smith C.H."/>
        </authorList>
    </citation>
    <scope>NUCLEOTIDE SEQUENCE</scope>
    <source>
        <strain evidence="2">CHS0354</strain>
    </source>
</reference>
<keyword evidence="3" id="KW-1185">Reference proteome</keyword>
<dbReference type="Proteomes" id="UP001195483">
    <property type="component" value="Unassembled WGS sequence"/>
</dbReference>
<feature type="compositionally biased region" description="Basic residues" evidence="1">
    <location>
        <begin position="41"/>
        <end position="51"/>
    </location>
</feature>
<reference evidence="2" key="2">
    <citation type="journal article" date="2021" name="Genome Biol. Evol.">
        <title>Developing a high-quality reference genome for a parasitic bivalve with doubly uniparental inheritance (Bivalvia: Unionida).</title>
        <authorList>
            <person name="Smith C.H."/>
        </authorList>
    </citation>
    <scope>NUCLEOTIDE SEQUENCE</scope>
    <source>
        <strain evidence="2">CHS0354</strain>
        <tissue evidence="2">Mantle</tissue>
    </source>
</reference>
<dbReference type="AlphaFoldDB" id="A0AAE0S7N7"/>
<proteinExistence type="predicted"/>